<dbReference type="InterPro" id="IPR001138">
    <property type="entry name" value="Zn2Cys6_DnaBD"/>
</dbReference>
<evidence type="ECO:0000256" key="3">
    <source>
        <dbReference type="ARBA" id="ARBA00023163"/>
    </source>
</evidence>
<dbReference type="PANTHER" id="PTHR31069">
    <property type="entry name" value="OLEATE-ACTIVATED TRANSCRIPTION FACTOR 1-RELATED"/>
    <property type="match status" value="1"/>
</dbReference>
<evidence type="ECO:0000313" key="7">
    <source>
        <dbReference type="Proteomes" id="UP000187455"/>
    </source>
</evidence>
<protein>
    <recommendedName>
        <fullName evidence="5">Zn(2)-C6 fungal-type domain-containing protein</fullName>
    </recommendedName>
</protein>
<evidence type="ECO:0000256" key="1">
    <source>
        <dbReference type="ARBA" id="ARBA00023015"/>
    </source>
</evidence>
<organism evidence="6 7">
    <name type="scientific">Smittium mucronatum</name>
    <dbReference type="NCBI Taxonomy" id="133383"/>
    <lineage>
        <taxon>Eukaryota</taxon>
        <taxon>Fungi</taxon>
        <taxon>Fungi incertae sedis</taxon>
        <taxon>Zoopagomycota</taxon>
        <taxon>Kickxellomycotina</taxon>
        <taxon>Harpellomycetes</taxon>
        <taxon>Harpellales</taxon>
        <taxon>Legeriomycetaceae</taxon>
        <taxon>Smittium</taxon>
    </lineage>
</organism>
<dbReference type="SUPFAM" id="SSF57701">
    <property type="entry name" value="Zn2/Cys6 DNA-binding domain"/>
    <property type="match status" value="1"/>
</dbReference>
<dbReference type="InterPro" id="IPR050675">
    <property type="entry name" value="OAF3"/>
</dbReference>
<keyword evidence="7" id="KW-1185">Reference proteome</keyword>
<proteinExistence type="predicted"/>
<sequence length="186" mass="21060">MKVKKENITSNDSDMKKLAILSTCICCQKRKVKCDGVKPSCFNCVRRGDVCQYRRSVRYRTAPQKQAPKNLMHRVPHSPNIVVERFYPSSPEYLSIARQSSEPFSSQNFIVRNKHISATSYDRVYSKSPINLQDSFTPPSNLSNILNSPLINCNLYDYSPHSGTPPNPSIPKDSGFSRVPVSFLLD</sequence>
<name>A0A1R0GLI8_9FUNG</name>
<evidence type="ECO:0000256" key="4">
    <source>
        <dbReference type="ARBA" id="ARBA00023242"/>
    </source>
</evidence>
<gene>
    <name evidence="6" type="ORF">AYI68_g8208</name>
</gene>
<dbReference type="SMART" id="SM00066">
    <property type="entry name" value="GAL4"/>
    <property type="match status" value="1"/>
</dbReference>
<dbReference type="EMBL" id="LSSL01007696">
    <property type="protein sequence ID" value="OLY77757.1"/>
    <property type="molecule type" value="Genomic_DNA"/>
</dbReference>
<dbReference type="OrthoDB" id="39175at2759"/>
<dbReference type="CDD" id="cd00067">
    <property type="entry name" value="GAL4"/>
    <property type="match status" value="1"/>
</dbReference>
<keyword evidence="4" id="KW-0539">Nucleus</keyword>
<dbReference type="Gene3D" id="4.10.240.10">
    <property type="entry name" value="Zn(2)-C6 fungal-type DNA-binding domain"/>
    <property type="match status" value="1"/>
</dbReference>
<dbReference type="Pfam" id="PF00172">
    <property type="entry name" value="Zn_clus"/>
    <property type="match status" value="1"/>
</dbReference>
<comment type="caution">
    <text evidence="6">The sequence shown here is derived from an EMBL/GenBank/DDBJ whole genome shotgun (WGS) entry which is preliminary data.</text>
</comment>
<reference evidence="6 7" key="1">
    <citation type="journal article" date="2016" name="Mol. Biol. Evol.">
        <title>Genome-Wide Survey of Gut Fungi (Harpellales) Reveals the First Horizontally Transferred Ubiquitin Gene from a Mosquito Host.</title>
        <authorList>
            <person name="Wang Y."/>
            <person name="White M.M."/>
            <person name="Kvist S."/>
            <person name="Moncalvo J.M."/>
        </authorList>
    </citation>
    <scope>NUCLEOTIDE SEQUENCE [LARGE SCALE GENOMIC DNA]</scope>
    <source>
        <strain evidence="6 7">ALG-7-W6</strain>
    </source>
</reference>
<keyword evidence="1" id="KW-0805">Transcription regulation</keyword>
<dbReference type="PANTHER" id="PTHR31069:SF32">
    <property type="entry name" value="ARGININE METABOLISM REGULATION PROTEIN II"/>
    <property type="match status" value="1"/>
</dbReference>
<accession>A0A1R0GLI8</accession>
<dbReference type="GO" id="GO:0000981">
    <property type="term" value="F:DNA-binding transcription factor activity, RNA polymerase II-specific"/>
    <property type="evidence" value="ECO:0007669"/>
    <property type="project" value="InterPro"/>
</dbReference>
<feature type="domain" description="Zn(2)-C6 fungal-type" evidence="5">
    <location>
        <begin position="23"/>
        <end position="53"/>
    </location>
</feature>
<keyword evidence="3" id="KW-0804">Transcription</keyword>
<dbReference type="GO" id="GO:0003677">
    <property type="term" value="F:DNA binding"/>
    <property type="evidence" value="ECO:0007669"/>
    <property type="project" value="UniProtKB-KW"/>
</dbReference>
<evidence type="ECO:0000313" key="6">
    <source>
        <dbReference type="EMBL" id="OLY77757.1"/>
    </source>
</evidence>
<keyword evidence="2" id="KW-0238">DNA-binding</keyword>
<dbReference type="STRING" id="133383.A0A1R0GLI8"/>
<evidence type="ECO:0000259" key="5">
    <source>
        <dbReference type="PROSITE" id="PS50048"/>
    </source>
</evidence>
<evidence type="ECO:0000256" key="2">
    <source>
        <dbReference type="ARBA" id="ARBA00023125"/>
    </source>
</evidence>
<dbReference type="GO" id="GO:0008270">
    <property type="term" value="F:zinc ion binding"/>
    <property type="evidence" value="ECO:0007669"/>
    <property type="project" value="InterPro"/>
</dbReference>
<dbReference type="InterPro" id="IPR036864">
    <property type="entry name" value="Zn2-C6_fun-type_DNA-bd_sf"/>
</dbReference>
<dbReference type="Proteomes" id="UP000187455">
    <property type="component" value="Unassembled WGS sequence"/>
</dbReference>
<dbReference type="AlphaFoldDB" id="A0A1R0GLI8"/>
<dbReference type="PRINTS" id="PR00755">
    <property type="entry name" value="AFLATOXINBRP"/>
</dbReference>
<dbReference type="PROSITE" id="PS50048">
    <property type="entry name" value="ZN2_CY6_FUNGAL_2"/>
    <property type="match status" value="1"/>
</dbReference>